<proteinExistence type="inferred from homology"/>
<evidence type="ECO:0000256" key="1">
    <source>
        <dbReference type="ARBA" id="ARBA00004123"/>
    </source>
</evidence>
<dbReference type="GO" id="GO:0005634">
    <property type="term" value="C:nucleus"/>
    <property type="evidence" value="ECO:0007669"/>
    <property type="project" value="UniProtKB-SubCell"/>
</dbReference>
<evidence type="ECO:0000313" key="16">
    <source>
        <dbReference type="EMBL" id="CAD8676613.1"/>
    </source>
</evidence>
<evidence type="ECO:0000256" key="3">
    <source>
        <dbReference type="ARBA" id="ARBA00007987"/>
    </source>
</evidence>
<evidence type="ECO:0000256" key="6">
    <source>
        <dbReference type="ARBA" id="ARBA00022664"/>
    </source>
</evidence>
<keyword evidence="9" id="KW-0866">Nonsense-mediated mRNA decay</keyword>
<evidence type="ECO:0000256" key="2">
    <source>
        <dbReference type="ARBA" id="ARBA00004496"/>
    </source>
</evidence>
<reference evidence="16" key="1">
    <citation type="submission" date="2021-01" db="EMBL/GenBank/DDBJ databases">
        <authorList>
            <person name="Corre E."/>
            <person name="Pelletier E."/>
            <person name="Niang G."/>
            <person name="Scheremetjew M."/>
            <person name="Finn R."/>
            <person name="Kale V."/>
            <person name="Holt S."/>
            <person name="Cochrane G."/>
            <person name="Meng A."/>
            <person name="Brown T."/>
            <person name="Cohen L."/>
        </authorList>
    </citation>
    <scope>NUCLEOTIDE SEQUENCE</scope>
    <source>
        <strain evidence="16">CCMP722</strain>
    </source>
</reference>
<gene>
    <name evidence="16" type="ORF">POBO1169_LOCUS13239</name>
</gene>
<dbReference type="CDD" id="cd12324">
    <property type="entry name" value="RRM_RBM8"/>
    <property type="match status" value="1"/>
</dbReference>
<dbReference type="InterPro" id="IPR008111">
    <property type="entry name" value="RNA-bd_8"/>
</dbReference>
<keyword evidence="6" id="KW-0507">mRNA processing</keyword>
<dbReference type="AlphaFoldDB" id="A0A7S0WPK5"/>
<evidence type="ECO:0000256" key="10">
    <source>
        <dbReference type="ARBA" id="ARBA00023187"/>
    </source>
</evidence>
<dbReference type="PANTHER" id="PTHR45894">
    <property type="entry name" value="RNA-BINDING PROTEIN 8A"/>
    <property type="match status" value="1"/>
</dbReference>
<dbReference type="EMBL" id="HBFA01026062">
    <property type="protein sequence ID" value="CAD8676613.1"/>
    <property type="molecule type" value="Transcribed_RNA"/>
</dbReference>
<dbReference type="GO" id="GO:0006417">
    <property type="term" value="P:regulation of translation"/>
    <property type="evidence" value="ECO:0007669"/>
    <property type="project" value="UniProtKB-KW"/>
</dbReference>
<evidence type="ECO:0000256" key="4">
    <source>
        <dbReference type="ARBA" id="ARBA00022448"/>
    </source>
</evidence>
<evidence type="ECO:0000256" key="5">
    <source>
        <dbReference type="ARBA" id="ARBA00022490"/>
    </source>
</evidence>
<dbReference type="GO" id="GO:0005737">
    <property type="term" value="C:cytoplasm"/>
    <property type="evidence" value="ECO:0007669"/>
    <property type="project" value="UniProtKB-SubCell"/>
</dbReference>
<evidence type="ECO:0000256" key="7">
    <source>
        <dbReference type="ARBA" id="ARBA00022845"/>
    </source>
</evidence>
<keyword evidence="5" id="KW-0963">Cytoplasm</keyword>
<accession>A0A7S0WPK5</accession>
<sequence>MSAIDYEDDEILDEEEAPMEEAAAPRLKSTITAGPTRKQKGRGFKDAMDVEQRFTGKYESLESGTGPGPAKSVEGWIVMVTGVHEEAQEDDLHEAFAEYGEIQNLHLNLDRRTGFVKGYAMLEYESKKEAQAAIDSLNGTQLLDQTISVTWAFSKGPLKKGGPAARRGRN</sequence>
<evidence type="ECO:0000259" key="15">
    <source>
        <dbReference type="PROSITE" id="PS50102"/>
    </source>
</evidence>
<comment type="subcellular location">
    <subcellularLocation>
        <location evidence="2">Cytoplasm</location>
    </subcellularLocation>
    <subcellularLocation>
        <location evidence="1">Nucleus</location>
    </subcellularLocation>
</comment>
<dbReference type="GO" id="GO:0000184">
    <property type="term" value="P:nuclear-transcribed mRNA catabolic process, nonsense-mediated decay"/>
    <property type="evidence" value="ECO:0007669"/>
    <property type="project" value="UniProtKB-KW"/>
</dbReference>
<feature type="region of interest" description="Disordered" evidence="14">
    <location>
        <begin position="1"/>
        <end position="46"/>
    </location>
</feature>
<protein>
    <recommendedName>
        <fullName evidence="12">RNA-binding protein 8A</fullName>
    </recommendedName>
</protein>
<organism evidence="16">
    <name type="scientific">Pyramimonas obovata</name>
    <dbReference type="NCBI Taxonomy" id="1411642"/>
    <lineage>
        <taxon>Eukaryota</taxon>
        <taxon>Viridiplantae</taxon>
        <taxon>Chlorophyta</taxon>
        <taxon>Pyramimonadophyceae</taxon>
        <taxon>Pyramimonadales</taxon>
        <taxon>Pyramimonadaceae</taxon>
        <taxon>Pyramimonas</taxon>
        <taxon>Pyramimonas incertae sedis</taxon>
    </lineage>
</organism>
<keyword evidence="8 13" id="KW-0694">RNA-binding</keyword>
<evidence type="ECO:0000256" key="14">
    <source>
        <dbReference type="SAM" id="MobiDB-lite"/>
    </source>
</evidence>
<dbReference type="Gene3D" id="3.30.70.330">
    <property type="match status" value="1"/>
</dbReference>
<feature type="compositionally biased region" description="Acidic residues" evidence="14">
    <location>
        <begin position="1"/>
        <end position="19"/>
    </location>
</feature>
<keyword evidence="11" id="KW-0539">Nucleus</keyword>
<evidence type="ECO:0000256" key="11">
    <source>
        <dbReference type="ARBA" id="ARBA00023242"/>
    </source>
</evidence>
<dbReference type="FunFam" id="3.30.70.330:FF:000525">
    <property type="entry name" value="RNA-binding protein 8A"/>
    <property type="match status" value="1"/>
</dbReference>
<name>A0A7S0WPK5_9CHLO</name>
<dbReference type="GO" id="GO:0008380">
    <property type="term" value="P:RNA splicing"/>
    <property type="evidence" value="ECO:0007669"/>
    <property type="project" value="UniProtKB-KW"/>
</dbReference>
<keyword evidence="7" id="KW-0810">Translation regulation</keyword>
<dbReference type="SMART" id="SM00360">
    <property type="entry name" value="RRM"/>
    <property type="match status" value="1"/>
</dbReference>
<feature type="domain" description="RRM" evidence="15">
    <location>
        <begin position="76"/>
        <end position="154"/>
    </location>
</feature>
<keyword evidence="4" id="KW-0813">Transport</keyword>
<keyword evidence="10" id="KW-0508">mRNA splicing</keyword>
<dbReference type="Pfam" id="PF00076">
    <property type="entry name" value="RRM_1"/>
    <property type="match status" value="1"/>
</dbReference>
<dbReference type="SUPFAM" id="SSF54928">
    <property type="entry name" value="RNA-binding domain, RBD"/>
    <property type="match status" value="1"/>
</dbReference>
<dbReference type="PROSITE" id="PS50102">
    <property type="entry name" value="RRM"/>
    <property type="match status" value="1"/>
</dbReference>
<dbReference type="InterPro" id="IPR033744">
    <property type="entry name" value="RRM_RBM8"/>
</dbReference>
<evidence type="ECO:0000256" key="9">
    <source>
        <dbReference type="ARBA" id="ARBA00023161"/>
    </source>
</evidence>
<comment type="similarity">
    <text evidence="3">Belongs to the RBM8A family.</text>
</comment>
<dbReference type="InterPro" id="IPR000504">
    <property type="entry name" value="RRM_dom"/>
</dbReference>
<dbReference type="PRINTS" id="PR01738">
    <property type="entry name" value="RNABINDINGM8"/>
</dbReference>
<evidence type="ECO:0000256" key="13">
    <source>
        <dbReference type="PROSITE-ProRule" id="PRU00176"/>
    </source>
</evidence>
<evidence type="ECO:0000256" key="8">
    <source>
        <dbReference type="ARBA" id="ARBA00022884"/>
    </source>
</evidence>
<dbReference type="GO" id="GO:0006397">
    <property type="term" value="P:mRNA processing"/>
    <property type="evidence" value="ECO:0007669"/>
    <property type="project" value="UniProtKB-KW"/>
</dbReference>
<dbReference type="GO" id="GO:0003729">
    <property type="term" value="F:mRNA binding"/>
    <property type="evidence" value="ECO:0007669"/>
    <property type="project" value="InterPro"/>
</dbReference>
<dbReference type="InterPro" id="IPR012677">
    <property type="entry name" value="Nucleotide-bd_a/b_plait_sf"/>
</dbReference>
<dbReference type="InterPro" id="IPR035979">
    <property type="entry name" value="RBD_domain_sf"/>
</dbReference>
<evidence type="ECO:0000256" key="12">
    <source>
        <dbReference type="ARBA" id="ARBA00077711"/>
    </source>
</evidence>